<dbReference type="RefSeq" id="WP_196100749.1">
    <property type="nucleotide sequence ID" value="NZ_CP064939.1"/>
</dbReference>
<sequence>MAVFALKTFVPEICSFGRHDGCEDHLGLGMRKFCELHTRAKNKHASLEPPCIAKLFNKRGGIEKRDYKKKPINPDGLILSFKSLPLI</sequence>
<keyword evidence="2" id="KW-1185">Reference proteome</keyword>
<dbReference type="Proteomes" id="UP000594759">
    <property type="component" value="Chromosome"/>
</dbReference>
<evidence type="ECO:0000313" key="1">
    <source>
        <dbReference type="EMBL" id="QPH41298.1"/>
    </source>
</evidence>
<name>A0A7S9Q053_9SPHI</name>
<organism evidence="1 2">
    <name type="scientific">Pedobacter endophyticus</name>
    <dbReference type="NCBI Taxonomy" id="2789740"/>
    <lineage>
        <taxon>Bacteria</taxon>
        <taxon>Pseudomonadati</taxon>
        <taxon>Bacteroidota</taxon>
        <taxon>Sphingobacteriia</taxon>
        <taxon>Sphingobacteriales</taxon>
        <taxon>Sphingobacteriaceae</taxon>
        <taxon>Pedobacter</taxon>
    </lineage>
</organism>
<proteinExistence type="predicted"/>
<reference evidence="1 2" key="1">
    <citation type="submission" date="2020-11" db="EMBL/GenBank/DDBJ databases">
        <title>Pedobacter endophytica, an endophytic bacteria isolated form Carex pumila.</title>
        <authorList>
            <person name="Peng Y."/>
            <person name="Jiang L."/>
            <person name="Lee J."/>
        </authorList>
    </citation>
    <scope>NUCLEOTIDE SEQUENCE [LARGE SCALE GENOMIC DNA]</scope>
    <source>
        <strain evidence="1 2">JBR3-12</strain>
    </source>
</reference>
<dbReference type="AlphaFoldDB" id="A0A7S9Q053"/>
<gene>
    <name evidence="1" type="ORF">IZT61_08600</name>
</gene>
<accession>A0A7S9Q053</accession>
<protein>
    <submittedName>
        <fullName evidence="1">Uncharacterized protein</fullName>
    </submittedName>
</protein>
<dbReference type="EMBL" id="CP064939">
    <property type="protein sequence ID" value="QPH41298.1"/>
    <property type="molecule type" value="Genomic_DNA"/>
</dbReference>
<dbReference type="KEGG" id="pex:IZT61_08600"/>
<evidence type="ECO:0000313" key="2">
    <source>
        <dbReference type="Proteomes" id="UP000594759"/>
    </source>
</evidence>